<gene>
    <name evidence="2" type="ORF">M9Y10_020774</name>
</gene>
<feature type="compositionally biased region" description="Polar residues" evidence="1">
    <location>
        <begin position="19"/>
        <end position="54"/>
    </location>
</feature>
<reference evidence="2 3" key="1">
    <citation type="submission" date="2024-04" db="EMBL/GenBank/DDBJ databases">
        <title>Tritrichomonas musculus Genome.</title>
        <authorList>
            <person name="Alves-Ferreira E."/>
            <person name="Grigg M."/>
            <person name="Lorenzi H."/>
            <person name="Galac M."/>
        </authorList>
    </citation>
    <scope>NUCLEOTIDE SEQUENCE [LARGE SCALE GENOMIC DNA]</scope>
    <source>
        <strain evidence="2 3">EAF2021</strain>
    </source>
</reference>
<comment type="caution">
    <text evidence="2">The sequence shown here is derived from an EMBL/GenBank/DDBJ whole genome shotgun (WGS) entry which is preliminary data.</text>
</comment>
<evidence type="ECO:0000313" key="3">
    <source>
        <dbReference type="Proteomes" id="UP001470230"/>
    </source>
</evidence>
<organism evidence="2 3">
    <name type="scientific">Tritrichomonas musculus</name>
    <dbReference type="NCBI Taxonomy" id="1915356"/>
    <lineage>
        <taxon>Eukaryota</taxon>
        <taxon>Metamonada</taxon>
        <taxon>Parabasalia</taxon>
        <taxon>Tritrichomonadida</taxon>
        <taxon>Tritrichomonadidae</taxon>
        <taxon>Tritrichomonas</taxon>
    </lineage>
</organism>
<name>A0ABR2HGJ4_9EUKA</name>
<proteinExistence type="predicted"/>
<sequence>MIQSPHNAHCTHLQKIHASPSTKTKNNTKSSLSQPVQKINNNQQATSSTPSTPKTHAYLSAKTENKQFFREFDTISSINQQCIVKFHRYINSMIDIQTSTMKMLISILLEN</sequence>
<protein>
    <submittedName>
        <fullName evidence="2">Uncharacterized protein</fullName>
    </submittedName>
</protein>
<accession>A0ABR2HGJ4</accession>
<dbReference type="EMBL" id="JAPFFF010000030">
    <property type="protein sequence ID" value="KAK8845849.1"/>
    <property type="molecule type" value="Genomic_DNA"/>
</dbReference>
<feature type="region of interest" description="Disordered" evidence="1">
    <location>
        <begin position="1"/>
        <end position="57"/>
    </location>
</feature>
<evidence type="ECO:0000313" key="2">
    <source>
        <dbReference type="EMBL" id="KAK8845849.1"/>
    </source>
</evidence>
<dbReference type="Proteomes" id="UP001470230">
    <property type="component" value="Unassembled WGS sequence"/>
</dbReference>
<keyword evidence="3" id="KW-1185">Reference proteome</keyword>
<evidence type="ECO:0000256" key="1">
    <source>
        <dbReference type="SAM" id="MobiDB-lite"/>
    </source>
</evidence>